<protein>
    <submittedName>
        <fullName evidence="1">Uncharacterized protein</fullName>
    </submittedName>
</protein>
<comment type="caution">
    <text evidence="1">The sequence shown here is derived from an EMBL/GenBank/DDBJ whole genome shotgun (WGS) entry which is preliminary data.</text>
</comment>
<gene>
    <name evidence="1" type="ORF">FOZ60_004270</name>
</gene>
<evidence type="ECO:0000313" key="2">
    <source>
        <dbReference type="Proteomes" id="UP000541610"/>
    </source>
</evidence>
<name>A0A7J6NVN6_PEROL</name>
<dbReference type="EMBL" id="JABANP010000196">
    <property type="protein sequence ID" value="KAF4687121.1"/>
    <property type="molecule type" value="Genomic_DNA"/>
</dbReference>
<dbReference type="Proteomes" id="UP000541610">
    <property type="component" value="Unassembled WGS sequence"/>
</dbReference>
<dbReference type="AlphaFoldDB" id="A0A7J6NVN6"/>
<reference evidence="1 2" key="1">
    <citation type="submission" date="2020-04" db="EMBL/GenBank/DDBJ databases">
        <title>Perkinsus olseni comparative genomics.</title>
        <authorList>
            <person name="Bogema D.R."/>
        </authorList>
    </citation>
    <scope>NUCLEOTIDE SEQUENCE [LARGE SCALE GENOMIC DNA]</scope>
    <source>
        <strain evidence="1">00978-12</strain>
    </source>
</reference>
<organism evidence="1 2">
    <name type="scientific">Perkinsus olseni</name>
    <name type="common">Perkinsus atlanticus</name>
    <dbReference type="NCBI Taxonomy" id="32597"/>
    <lineage>
        <taxon>Eukaryota</taxon>
        <taxon>Sar</taxon>
        <taxon>Alveolata</taxon>
        <taxon>Perkinsozoa</taxon>
        <taxon>Perkinsea</taxon>
        <taxon>Perkinsida</taxon>
        <taxon>Perkinsidae</taxon>
        <taxon>Perkinsus</taxon>
    </lineage>
</organism>
<sequence length="288" mass="32678">MIRLIILTDVTLYYKACSFLSERIFLQQLHSLSMMNLFTTWLMVIQLLAVATGQLSGRFRYDAGDYSLVLDVDKDGDVRLTVDVPRRRFRSRSFPLSGGTRSVAQVDGFFSIFNYTVDASPSAIAANWYRPIRRRVRNTNIERGDLTNLGFTDLGTIYARYQGQEIVFEWETAPLSPGLFSFRDSAGDQVEVDYRVSSDDLVDVRVGCRGLDGVRATFKLDGITSPRNIYFLFPHEGSSYPTFLNQVIDLCGEVRGFFDSINFADQNRLYAPFSLDGRLSSQLPLDRV</sequence>
<accession>A0A7J6NVN6</accession>
<proteinExistence type="predicted"/>
<evidence type="ECO:0000313" key="1">
    <source>
        <dbReference type="EMBL" id="KAF4687121.1"/>
    </source>
</evidence>